<comment type="similarity">
    <text evidence="2">Belongs to the GcvP family. N-terminal subunit subfamily.</text>
</comment>
<comment type="function">
    <text evidence="2">The glycine cleavage system catalyzes the degradation of glycine. The P protein binds the alpha-amino group of glycine through its pyridoxal phosphate cofactor; CO(2) is released and the remaining methylamine moiety is then transferred to the lipoamide cofactor of the H protein.</text>
</comment>
<comment type="catalytic activity">
    <reaction evidence="2">
        <text>N(6)-[(R)-lipoyl]-L-lysyl-[glycine-cleavage complex H protein] + glycine + H(+) = N(6)-[(R)-S(8)-aminomethyldihydrolipoyl]-L-lysyl-[glycine-cleavage complex H protein] + CO2</text>
        <dbReference type="Rhea" id="RHEA:24304"/>
        <dbReference type="Rhea" id="RHEA-COMP:10494"/>
        <dbReference type="Rhea" id="RHEA-COMP:10495"/>
        <dbReference type="ChEBI" id="CHEBI:15378"/>
        <dbReference type="ChEBI" id="CHEBI:16526"/>
        <dbReference type="ChEBI" id="CHEBI:57305"/>
        <dbReference type="ChEBI" id="CHEBI:83099"/>
        <dbReference type="ChEBI" id="CHEBI:83143"/>
        <dbReference type="EC" id="1.4.4.2"/>
    </reaction>
</comment>
<protein>
    <recommendedName>
        <fullName evidence="2">Probable glycine dehydrogenase (decarboxylating) subunit 1</fullName>
        <ecNumber evidence="2">1.4.4.2</ecNumber>
    </recommendedName>
    <alternativeName>
        <fullName evidence="2">Glycine cleavage system P-protein subunit 1</fullName>
    </alternativeName>
    <alternativeName>
        <fullName evidence="2">Glycine decarboxylase subunit 1</fullName>
    </alternativeName>
    <alternativeName>
        <fullName evidence="2">Glycine dehydrogenase (aminomethyl-transferring) subunit 1</fullName>
    </alternativeName>
</protein>
<sequence length="448" mass="47114">MRYLPLTPEDRAAMLGDIGVVSIDDLFVDVPAAARRSGTVDLAPFAGELEVERELSGLAARNRPAGAGPFFCGAGAYRHHVPASVDHIIQRSEFLTSYTPYQPEIAQGTLQVLFEFQSQVAALTGMDVANASMYDGSTACAEAVMMASRVTRRFKAVLSGGVHPHYVGATETLAHTAGVATERLAAAVDDEAAVIAALGPDVACVVVQTPNIFGTVTDVSKIAEAAHAAGALLIVVTTEAVSFGLLKSPGEMGADIAVAEGQSIGNALNFGGPYVGLFAAREKLVRQMPGRLCGETVDAQGRRGFVLTLSTREQHIRRDKATSNICTNSGLCSLAFSIHMSLLGEVGLRRLAALNHQRARELRDALAAVPGVEILTPRFFNEFAIKLPVGAADLVESLAGEGIIAGVPYSRLDPKAGLDNVLLVCATETTPPEDIAIFAAALRRELAQ</sequence>
<dbReference type="Gene3D" id="3.40.640.10">
    <property type="entry name" value="Type I PLP-dependent aspartate aminotransferase-like (Major domain)"/>
    <property type="match status" value="1"/>
</dbReference>
<evidence type="ECO:0000313" key="4">
    <source>
        <dbReference type="EMBL" id="MDQ0466706.1"/>
    </source>
</evidence>
<name>A0ABU0IXG1_9CAUL</name>
<comment type="caution">
    <text evidence="4">The sequence shown here is derived from an EMBL/GenBank/DDBJ whole genome shotgun (WGS) entry which is preliminary data.</text>
</comment>
<dbReference type="PIRSF" id="PIRSF006815">
    <property type="entry name" value="GcvPA"/>
    <property type="match status" value="1"/>
</dbReference>
<dbReference type="InterPro" id="IPR023010">
    <property type="entry name" value="GcvPA"/>
</dbReference>
<dbReference type="RefSeq" id="WP_307352842.1">
    <property type="nucleotide sequence ID" value="NZ_JAUSVS010000013.1"/>
</dbReference>
<dbReference type="NCBIfam" id="NF001696">
    <property type="entry name" value="PRK00451.1"/>
    <property type="match status" value="1"/>
</dbReference>
<keyword evidence="1 2" id="KW-0560">Oxidoreductase</keyword>
<dbReference type="EC" id="1.4.4.2" evidence="2"/>
<dbReference type="InterPro" id="IPR015422">
    <property type="entry name" value="PyrdxlP-dep_Trfase_small"/>
</dbReference>
<dbReference type="Proteomes" id="UP001228905">
    <property type="component" value="Unassembled WGS sequence"/>
</dbReference>
<proteinExistence type="inferred from homology"/>
<evidence type="ECO:0000256" key="2">
    <source>
        <dbReference type="HAMAP-Rule" id="MF_00712"/>
    </source>
</evidence>
<evidence type="ECO:0000313" key="5">
    <source>
        <dbReference type="Proteomes" id="UP001228905"/>
    </source>
</evidence>
<evidence type="ECO:0000259" key="3">
    <source>
        <dbReference type="Pfam" id="PF02347"/>
    </source>
</evidence>
<dbReference type="InterPro" id="IPR015424">
    <property type="entry name" value="PyrdxlP-dep_Trfase"/>
</dbReference>
<dbReference type="GO" id="GO:0004375">
    <property type="term" value="F:glycine dehydrogenase (decarboxylating) activity"/>
    <property type="evidence" value="ECO:0007669"/>
    <property type="project" value="UniProtKB-EC"/>
</dbReference>
<dbReference type="Pfam" id="PF02347">
    <property type="entry name" value="GDC-P"/>
    <property type="match status" value="1"/>
</dbReference>
<dbReference type="PANTHER" id="PTHR42806">
    <property type="entry name" value="GLYCINE CLEAVAGE SYSTEM P-PROTEIN"/>
    <property type="match status" value="1"/>
</dbReference>
<dbReference type="InterPro" id="IPR015421">
    <property type="entry name" value="PyrdxlP-dep_Trfase_major"/>
</dbReference>
<dbReference type="Gene3D" id="3.90.1150.10">
    <property type="entry name" value="Aspartate Aminotransferase, domain 1"/>
    <property type="match status" value="1"/>
</dbReference>
<dbReference type="EMBL" id="JAUSVS010000013">
    <property type="protein sequence ID" value="MDQ0466706.1"/>
    <property type="molecule type" value="Genomic_DNA"/>
</dbReference>
<accession>A0ABU0IXG1</accession>
<dbReference type="InterPro" id="IPR049315">
    <property type="entry name" value="GDC-P_N"/>
</dbReference>
<organism evidence="4 5">
    <name type="scientific">Caulobacter ginsengisoli</name>
    <dbReference type="NCBI Taxonomy" id="400775"/>
    <lineage>
        <taxon>Bacteria</taxon>
        <taxon>Pseudomonadati</taxon>
        <taxon>Pseudomonadota</taxon>
        <taxon>Alphaproteobacteria</taxon>
        <taxon>Caulobacterales</taxon>
        <taxon>Caulobacteraceae</taxon>
        <taxon>Caulobacter</taxon>
    </lineage>
</organism>
<gene>
    <name evidence="2" type="primary">gcvPA</name>
    <name evidence="4" type="ORF">QO010_004502</name>
</gene>
<evidence type="ECO:0000256" key="1">
    <source>
        <dbReference type="ARBA" id="ARBA00023002"/>
    </source>
</evidence>
<comment type="subunit">
    <text evidence="2">The glycine cleavage system is composed of four proteins: P, T, L and H. In this organism, the P 'protein' is a heterodimer of two subunits.</text>
</comment>
<reference evidence="4 5" key="1">
    <citation type="submission" date="2023-07" db="EMBL/GenBank/DDBJ databases">
        <title>Genomic Encyclopedia of Type Strains, Phase IV (KMG-IV): sequencing the most valuable type-strain genomes for metagenomic binning, comparative biology and taxonomic classification.</title>
        <authorList>
            <person name="Goeker M."/>
        </authorList>
    </citation>
    <scope>NUCLEOTIDE SEQUENCE [LARGE SCALE GENOMIC DNA]</scope>
    <source>
        <strain evidence="4 5">DSM 18695</strain>
    </source>
</reference>
<feature type="domain" description="Glycine cleavage system P-protein N-terminal" evidence="3">
    <location>
        <begin position="1"/>
        <end position="394"/>
    </location>
</feature>
<dbReference type="PANTHER" id="PTHR42806:SF1">
    <property type="entry name" value="GLYCINE DEHYDROGENASE (DECARBOXYLATING)"/>
    <property type="match status" value="1"/>
</dbReference>
<dbReference type="HAMAP" id="MF_00712">
    <property type="entry name" value="GcvPA"/>
    <property type="match status" value="1"/>
</dbReference>
<keyword evidence="5" id="KW-1185">Reference proteome</keyword>
<dbReference type="SUPFAM" id="SSF53383">
    <property type="entry name" value="PLP-dependent transferases"/>
    <property type="match status" value="1"/>
</dbReference>